<protein>
    <submittedName>
        <fullName evidence="1">Uncharacterized protein</fullName>
    </submittedName>
</protein>
<sequence length="55" mass="6461">MGFFFIHKNPLLGSLVEIIRAALYYRNQLYVIIAFSYSHWWICTQAKSLVILCHA</sequence>
<proteinExistence type="predicted"/>
<dbReference type="EMBL" id="GGEC01068970">
    <property type="protein sequence ID" value="MBX49454.1"/>
    <property type="molecule type" value="Transcribed_RNA"/>
</dbReference>
<organism evidence="1">
    <name type="scientific">Rhizophora mucronata</name>
    <name type="common">Asiatic mangrove</name>
    <dbReference type="NCBI Taxonomy" id="61149"/>
    <lineage>
        <taxon>Eukaryota</taxon>
        <taxon>Viridiplantae</taxon>
        <taxon>Streptophyta</taxon>
        <taxon>Embryophyta</taxon>
        <taxon>Tracheophyta</taxon>
        <taxon>Spermatophyta</taxon>
        <taxon>Magnoliopsida</taxon>
        <taxon>eudicotyledons</taxon>
        <taxon>Gunneridae</taxon>
        <taxon>Pentapetalae</taxon>
        <taxon>rosids</taxon>
        <taxon>fabids</taxon>
        <taxon>Malpighiales</taxon>
        <taxon>Rhizophoraceae</taxon>
        <taxon>Rhizophora</taxon>
    </lineage>
</organism>
<reference evidence="1" key="1">
    <citation type="submission" date="2018-02" db="EMBL/GenBank/DDBJ databases">
        <title>Rhizophora mucronata_Transcriptome.</title>
        <authorList>
            <person name="Meera S.P."/>
            <person name="Sreeshan A."/>
            <person name="Augustine A."/>
        </authorList>
    </citation>
    <scope>NUCLEOTIDE SEQUENCE</scope>
    <source>
        <tissue evidence="1">Leaf</tissue>
    </source>
</reference>
<dbReference type="AlphaFoldDB" id="A0A2P2P3X3"/>
<accession>A0A2P2P3X3</accession>
<name>A0A2P2P3X3_RHIMU</name>
<evidence type="ECO:0000313" key="1">
    <source>
        <dbReference type="EMBL" id="MBX49454.1"/>
    </source>
</evidence>